<dbReference type="InterPro" id="IPR015424">
    <property type="entry name" value="PyrdxlP-dep_Trfase"/>
</dbReference>
<dbReference type="InterPro" id="IPR015421">
    <property type="entry name" value="PyrdxlP-dep_Trfase_major"/>
</dbReference>
<comment type="similarity">
    <text evidence="2 5">Belongs to the DegT/DnrJ/EryC1 family.</text>
</comment>
<dbReference type="OrthoDB" id="9804264at2"/>
<dbReference type="PANTHER" id="PTHR30244">
    <property type="entry name" value="TRANSAMINASE"/>
    <property type="match status" value="1"/>
</dbReference>
<evidence type="ECO:0000256" key="4">
    <source>
        <dbReference type="PIRSR" id="PIRSR000390-2"/>
    </source>
</evidence>
<keyword evidence="6" id="KW-0808">Transferase</keyword>
<keyword evidence="7" id="KW-1185">Reference proteome</keyword>
<feature type="modified residue" description="N6-(pyridoxal phosphate)lysine" evidence="4">
    <location>
        <position position="186"/>
    </location>
</feature>
<dbReference type="RefSeq" id="WP_139514540.1">
    <property type="nucleotide sequence ID" value="NZ_CP040896.1"/>
</dbReference>
<dbReference type="PIRSF" id="PIRSF000390">
    <property type="entry name" value="PLP_StrS"/>
    <property type="match status" value="1"/>
</dbReference>
<reference evidence="6 7" key="1">
    <citation type="submission" date="2019-06" db="EMBL/GenBank/DDBJ databases">
        <authorList>
            <person name="Srinivasan S."/>
        </authorList>
    </citation>
    <scope>NUCLEOTIDE SEQUENCE [LARGE SCALE GENOMIC DNA]</scope>
    <source>
        <strain evidence="6 7">17J68-5</strain>
    </source>
</reference>
<dbReference type="GO" id="GO:0030170">
    <property type="term" value="F:pyridoxal phosphate binding"/>
    <property type="evidence" value="ECO:0007669"/>
    <property type="project" value="UniProtKB-ARBA"/>
</dbReference>
<dbReference type="AlphaFoldDB" id="A0A5B7ZWL5"/>
<gene>
    <name evidence="6" type="ORF">FHG12_04220</name>
</gene>
<feature type="active site" description="Proton acceptor" evidence="3">
    <location>
        <position position="186"/>
    </location>
</feature>
<proteinExistence type="inferred from homology"/>
<dbReference type="GO" id="GO:0000271">
    <property type="term" value="P:polysaccharide biosynthetic process"/>
    <property type="evidence" value="ECO:0007669"/>
    <property type="project" value="TreeGrafter"/>
</dbReference>
<accession>A0A5B7ZWL5</accession>
<name>A0A5B7ZWL5_9BACT</name>
<dbReference type="EMBL" id="CP040896">
    <property type="protein sequence ID" value="QDA59358.1"/>
    <property type="molecule type" value="Genomic_DNA"/>
</dbReference>
<organism evidence="6 7">
    <name type="scientific">Hymenobacter jejuensis</name>
    <dbReference type="NCBI Taxonomy" id="2502781"/>
    <lineage>
        <taxon>Bacteria</taxon>
        <taxon>Pseudomonadati</taxon>
        <taxon>Bacteroidota</taxon>
        <taxon>Cytophagia</taxon>
        <taxon>Cytophagales</taxon>
        <taxon>Hymenobacteraceae</taxon>
        <taxon>Hymenobacter</taxon>
    </lineage>
</organism>
<dbReference type="KEGG" id="hyj:FHG12_04220"/>
<dbReference type="GO" id="GO:0008483">
    <property type="term" value="F:transaminase activity"/>
    <property type="evidence" value="ECO:0007669"/>
    <property type="project" value="UniProtKB-KW"/>
</dbReference>
<sequence length="368" mass="40645">MKIPFVSFEAQNAQIRAATLAAMETVFDSQHYVLGQQVQRFEAEYAAFNQVQYCVGVGNGLDALHLSLRALGVGPGDEVIVPSNTYIATWLAVSQVGATVVPVEPDKETYNIDPESVAKAITKYTKAILPVHLYGQACDMEAIMALAHRHGLYVIEDNAQAQGAACSGRFTGSFGHLNATSFYPTKNLGALGDAGAITTNDAKLAHQLRMLRNYGSTQKYQNEIIGYNSRLDELQAAVLRVKLPYLTTWTQKRQEIAAWYDLYLSDIKDIVLPVACPCATHVYHLYVIRTARRDALQEYLAAHGVETLTHYPIPPHRQKAYAATAIAQRSFPVAEELAHTCLSLPLWPGMEPKEVMYIAEIIRRFAGS</sequence>
<dbReference type="FunFam" id="3.40.640.10:FF:000089">
    <property type="entry name" value="Aminotransferase, DegT/DnrJ/EryC1/StrS family"/>
    <property type="match status" value="1"/>
</dbReference>
<dbReference type="Gene3D" id="3.90.1150.10">
    <property type="entry name" value="Aspartate Aminotransferase, domain 1"/>
    <property type="match status" value="1"/>
</dbReference>
<dbReference type="SUPFAM" id="SSF53383">
    <property type="entry name" value="PLP-dependent transferases"/>
    <property type="match status" value="1"/>
</dbReference>
<keyword evidence="6" id="KW-0032">Aminotransferase</keyword>
<dbReference type="CDD" id="cd00616">
    <property type="entry name" value="AHBA_syn"/>
    <property type="match status" value="1"/>
</dbReference>
<evidence type="ECO:0000256" key="5">
    <source>
        <dbReference type="RuleBase" id="RU004508"/>
    </source>
</evidence>
<dbReference type="Pfam" id="PF01041">
    <property type="entry name" value="DegT_DnrJ_EryC1"/>
    <property type="match status" value="1"/>
</dbReference>
<protein>
    <submittedName>
        <fullName evidence="6">DegT/DnrJ/EryC1/StrS family aminotransferase</fullName>
    </submittedName>
</protein>
<evidence type="ECO:0000256" key="3">
    <source>
        <dbReference type="PIRSR" id="PIRSR000390-1"/>
    </source>
</evidence>
<evidence type="ECO:0000256" key="1">
    <source>
        <dbReference type="ARBA" id="ARBA00022898"/>
    </source>
</evidence>
<evidence type="ECO:0000256" key="2">
    <source>
        <dbReference type="ARBA" id="ARBA00037999"/>
    </source>
</evidence>
<evidence type="ECO:0000313" key="6">
    <source>
        <dbReference type="EMBL" id="QDA59358.1"/>
    </source>
</evidence>
<dbReference type="InterPro" id="IPR000653">
    <property type="entry name" value="DegT/StrS_aminotransferase"/>
</dbReference>
<dbReference type="InterPro" id="IPR015422">
    <property type="entry name" value="PyrdxlP-dep_Trfase_small"/>
</dbReference>
<dbReference type="Proteomes" id="UP000305398">
    <property type="component" value="Chromosome"/>
</dbReference>
<dbReference type="Gene3D" id="3.40.640.10">
    <property type="entry name" value="Type I PLP-dependent aspartate aminotransferase-like (Major domain)"/>
    <property type="match status" value="1"/>
</dbReference>
<evidence type="ECO:0000313" key="7">
    <source>
        <dbReference type="Proteomes" id="UP000305398"/>
    </source>
</evidence>
<dbReference type="PANTHER" id="PTHR30244:SF36">
    <property type="entry name" value="3-OXO-GLUCOSE-6-PHOSPHATE:GLUTAMATE AMINOTRANSFERASE"/>
    <property type="match status" value="1"/>
</dbReference>
<keyword evidence="1 4" id="KW-0663">Pyridoxal phosphate</keyword>